<dbReference type="Proteomes" id="UP000583752">
    <property type="component" value="Unassembled WGS sequence"/>
</dbReference>
<keyword evidence="8 12" id="KW-0520">NAD</keyword>
<evidence type="ECO:0000259" key="13">
    <source>
        <dbReference type="PROSITE" id="PS50968"/>
    </source>
</evidence>
<dbReference type="InterPro" id="IPR016156">
    <property type="entry name" value="FAD/NAD-linked_Rdtase_dimer_sf"/>
</dbReference>
<dbReference type="GO" id="GO:0006103">
    <property type="term" value="P:2-oxoglutarate metabolic process"/>
    <property type="evidence" value="ECO:0007669"/>
    <property type="project" value="TreeGrafter"/>
</dbReference>
<comment type="miscellaneous">
    <text evidence="12">The active site is a redox-active disulfide bond.</text>
</comment>
<dbReference type="FunFam" id="2.40.50.100:FF:000009">
    <property type="entry name" value="Acetyltransferase component of pyruvate dehydrogenase complex"/>
    <property type="match status" value="1"/>
</dbReference>
<reference evidence="14 15" key="1">
    <citation type="submission" date="2020-04" db="EMBL/GenBank/DDBJ databases">
        <title>Massilia sp. RP-1-19 isolated from soil.</title>
        <authorList>
            <person name="Dahal R.H."/>
        </authorList>
    </citation>
    <scope>NUCLEOTIDE SEQUENCE [LARGE SCALE GENOMIC DNA]</scope>
    <source>
        <strain evidence="14 15">RP-1-19</strain>
    </source>
</reference>
<name>A0A848HJM1_9BURK</name>
<keyword evidence="7 12" id="KW-0560">Oxidoreductase</keyword>
<dbReference type="Pfam" id="PF02852">
    <property type="entry name" value="Pyr_redox_dim"/>
    <property type="match status" value="1"/>
</dbReference>
<dbReference type="PRINTS" id="PR00411">
    <property type="entry name" value="PNDRDTASEI"/>
</dbReference>
<dbReference type="SUPFAM" id="SSF51905">
    <property type="entry name" value="FAD/NAD(P)-binding domain"/>
    <property type="match status" value="1"/>
</dbReference>
<dbReference type="InterPro" id="IPR012999">
    <property type="entry name" value="Pyr_OxRdtase_I_AS"/>
</dbReference>
<comment type="cofactor">
    <cofactor evidence="1">
        <name>(R)-lipoate</name>
        <dbReference type="ChEBI" id="CHEBI:83088"/>
    </cofactor>
</comment>
<dbReference type="AlphaFoldDB" id="A0A848HJM1"/>
<dbReference type="GO" id="GO:0004148">
    <property type="term" value="F:dihydrolipoyl dehydrogenase (NADH) activity"/>
    <property type="evidence" value="ECO:0007669"/>
    <property type="project" value="UniProtKB-EC"/>
</dbReference>
<dbReference type="RefSeq" id="WP_169465058.1">
    <property type="nucleotide sequence ID" value="NZ_JABBGG010000004.1"/>
</dbReference>
<keyword evidence="5" id="KW-0450">Lipoyl</keyword>
<keyword evidence="10 12" id="KW-0676">Redox-active center</keyword>
<protein>
    <recommendedName>
        <fullName evidence="3 12">Dihydrolipoyl dehydrogenase</fullName>
        <ecNumber evidence="3 12">1.8.1.4</ecNumber>
    </recommendedName>
</protein>
<keyword evidence="6 12" id="KW-0274">FAD</keyword>
<evidence type="ECO:0000256" key="1">
    <source>
        <dbReference type="ARBA" id="ARBA00001938"/>
    </source>
</evidence>
<dbReference type="InterPro" id="IPR004099">
    <property type="entry name" value="Pyr_nucl-diS_OxRdtase_dimer"/>
</dbReference>
<evidence type="ECO:0000256" key="9">
    <source>
        <dbReference type="ARBA" id="ARBA00023157"/>
    </source>
</evidence>
<accession>A0A848HJM1</accession>
<evidence type="ECO:0000256" key="4">
    <source>
        <dbReference type="ARBA" id="ARBA00022630"/>
    </source>
</evidence>
<evidence type="ECO:0000256" key="12">
    <source>
        <dbReference type="RuleBase" id="RU003692"/>
    </source>
</evidence>
<gene>
    <name evidence="14" type="primary">lpdA</name>
    <name evidence="14" type="ORF">HHL21_09470</name>
</gene>
<evidence type="ECO:0000256" key="10">
    <source>
        <dbReference type="ARBA" id="ARBA00023284"/>
    </source>
</evidence>
<evidence type="ECO:0000256" key="7">
    <source>
        <dbReference type="ARBA" id="ARBA00023002"/>
    </source>
</evidence>
<dbReference type="InterPro" id="IPR000089">
    <property type="entry name" value="Biotin_lipoyl"/>
</dbReference>
<dbReference type="InterPro" id="IPR011053">
    <property type="entry name" value="Single_hybrid_motif"/>
</dbReference>
<organism evidence="14 15">
    <name type="scientific">Massilia polaris</name>
    <dbReference type="NCBI Taxonomy" id="2728846"/>
    <lineage>
        <taxon>Bacteria</taxon>
        <taxon>Pseudomonadati</taxon>
        <taxon>Pseudomonadota</taxon>
        <taxon>Betaproteobacteria</taxon>
        <taxon>Burkholderiales</taxon>
        <taxon>Oxalobacteraceae</taxon>
        <taxon>Telluria group</taxon>
        <taxon>Massilia</taxon>
    </lineage>
</organism>
<dbReference type="Gene3D" id="3.50.50.60">
    <property type="entry name" value="FAD/NAD(P)-binding domain"/>
    <property type="match status" value="2"/>
</dbReference>
<comment type="cofactor">
    <cofactor evidence="12">
        <name>FAD</name>
        <dbReference type="ChEBI" id="CHEBI:57692"/>
    </cofactor>
    <text evidence="12">Binds 1 FAD per subunit.</text>
</comment>
<dbReference type="FunFam" id="3.30.390.30:FF:000001">
    <property type="entry name" value="Dihydrolipoyl dehydrogenase"/>
    <property type="match status" value="1"/>
</dbReference>
<dbReference type="PANTHER" id="PTHR22912:SF160">
    <property type="entry name" value="DIHYDROLIPOYL DEHYDROGENASE"/>
    <property type="match status" value="1"/>
</dbReference>
<dbReference type="InterPro" id="IPR036188">
    <property type="entry name" value="FAD/NAD-bd_sf"/>
</dbReference>
<evidence type="ECO:0000256" key="8">
    <source>
        <dbReference type="ARBA" id="ARBA00023027"/>
    </source>
</evidence>
<dbReference type="PRINTS" id="PR00368">
    <property type="entry name" value="FADPNR"/>
</dbReference>
<dbReference type="SUPFAM" id="SSF55424">
    <property type="entry name" value="FAD/NAD-linked reductases, dimerisation (C-terminal) domain"/>
    <property type="match status" value="1"/>
</dbReference>
<evidence type="ECO:0000256" key="6">
    <source>
        <dbReference type="ARBA" id="ARBA00022827"/>
    </source>
</evidence>
<dbReference type="InterPro" id="IPR050151">
    <property type="entry name" value="Class-I_Pyr_Nuc-Dis_Oxidored"/>
</dbReference>
<dbReference type="Pfam" id="PF00364">
    <property type="entry name" value="Biotin_lipoyl"/>
    <property type="match status" value="1"/>
</dbReference>
<dbReference type="PROSITE" id="PS00076">
    <property type="entry name" value="PYRIDINE_REDOX_1"/>
    <property type="match status" value="1"/>
</dbReference>
<dbReference type="EMBL" id="JABBGG010000004">
    <property type="protein sequence ID" value="NML61302.1"/>
    <property type="molecule type" value="Genomic_DNA"/>
</dbReference>
<dbReference type="NCBIfam" id="TIGR01350">
    <property type="entry name" value="lipoamide_DH"/>
    <property type="match status" value="1"/>
</dbReference>
<dbReference type="Gene3D" id="3.30.390.30">
    <property type="match status" value="1"/>
</dbReference>
<comment type="catalytic activity">
    <reaction evidence="11 12">
        <text>N(6)-[(R)-dihydrolipoyl]-L-lysyl-[protein] + NAD(+) = N(6)-[(R)-lipoyl]-L-lysyl-[protein] + NADH + H(+)</text>
        <dbReference type="Rhea" id="RHEA:15045"/>
        <dbReference type="Rhea" id="RHEA-COMP:10474"/>
        <dbReference type="Rhea" id="RHEA-COMP:10475"/>
        <dbReference type="ChEBI" id="CHEBI:15378"/>
        <dbReference type="ChEBI" id="CHEBI:57540"/>
        <dbReference type="ChEBI" id="CHEBI:57945"/>
        <dbReference type="ChEBI" id="CHEBI:83099"/>
        <dbReference type="ChEBI" id="CHEBI:83100"/>
        <dbReference type="EC" id="1.8.1.4"/>
    </reaction>
</comment>
<dbReference type="InterPro" id="IPR023753">
    <property type="entry name" value="FAD/NAD-binding_dom"/>
</dbReference>
<evidence type="ECO:0000313" key="15">
    <source>
        <dbReference type="Proteomes" id="UP000583752"/>
    </source>
</evidence>
<dbReference type="PANTHER" id="PTHR22912">
    <property type="entry name" value="DISULFIDE OXIDOREDUCTASE"/>
    <property type="match status" value="1"/>
</dbReference>
<dbReference type="Gene3D" id="2.40.50.100">
    <property type="match status" value="1"/>
</dbReference>
<evidence type="ECO:0000256" key="11">
    <source>
        <dbReference type="ARBA" id="ARBA00049187"/>
    </source>
</evidence>
<keyword evidence="15" id="KW-1185">Reference proteome</keyword>
<evidence type="ECO:0000313" key="14">
    <source>
        <dbReference type="EMBL" id="NML61302.1"/>
    </source>
</evidence>
<dbReference type="InterPro" id="IPR006258">
    <property type="entry name" value="Lipoamide_DH"/>
</dbReference>
<dbReference type="GO" id="GO:0050660">
    <property type="term" value="F:flavin adenine dinucleotide binding"/>
    <property type="evidence" value="ECO:0007669"/>
    <property type="project" value="InterPro"/>
</dbReference>
<dbReference type="InterPro" id="IPR003016">
    <property type="entry name" value="2-oxoA_DH_lipoyl-BS"/>
</dbReference>
<keyword evidence="9" id="KW-1015">Disulfide bond</keyword>
<keyword evidence="4 12" id="KW-0285">Flavoprotein</keyword>
<dbReference type="EC" id="1.8.1.4" evidence="3 12"/>
<sequence>MSTIDVKVPNIGDFKEVEVIEVMVKAGDTIKVDQSLVTVESDKASMEIPSTHAGVIKEVKVKVGDKIGEGSLMLTLEEAAGAPAAAAPAAAPAPAQAAPAPAAAAPSPAAAAIPAGSYTGKVDIECEMMVLGAGPGGYSAAFRSADLGMNTVLIERYETLGGVCLNVGCIPSKALLHVAAVIDETKGMAKHGVSFAAPEINIDELRAYKDGVVKKMTGGLNFMAKTRKVNVVTGVGQFVGPNHIEVAAADGSKKVVAFQKAIIAAGSAVVDLPFVPKDPRIVDSTGALELRQVPKNMLVIGGGIIGLEMATVYSTLGARIDVVEMMDGLMQGADRDMVKVWQKFNEKRFDNVMTKTKTVGVEALPEGIKVTFEAAEAGATAPEPKIYDMVLVAVGRSPNGGKVAADKAGVTVTDRGFIPVDGQMRTNVPHIFAIGDLVGQPMLAHKAVHEAHVAAEAAHGEKAFFDAKVIPSVAYTDPEVAWVGITEDEAKAKGIKLEKGHFPWNASGRAVANGRDEGFTKLLFDAETHRIVGGGIVGTHAGDMIGEIALAIEMGADGVDIGKTIHPHPTLGESIGMAAEAYEGVCTDLPPPRKR</sequence>
<dbReference type="Pfam" id="PF07992">
    <property type="entry name" value="Pyr_redox_2"/>
    <property type="match status" value="1"/>
</dbReference>
<dbReference type="SUPFAM" id="SSF51230">
    <property type="entry name" value="Single hybrid motif"/>
    <property type="match status" value="1"/>
</dbReference>
<proteinExistence type="inferred from homology"/>
<comment type="similarity">
    <text evidence="2 12">Belongs to the class-I pyridine nucleotide-disulfide oxidoreductase family.</text>
</comment>
<comment type="caution">
    <text evidence="14">The sequence shown here is derived from an EMBL/GenBank/DDBJ whole genome shotgun (WGS) entry which is preliminary data.</text>
</comment>
<evidence type="ECO:0000256" key="5">
    <source>
        <dbReference type="ARBA" id="ARBA00022823"/>
    </source>
</evidence>
<evidence type="ECO:0000256" key="2">
    <source>
        <dbReference type="ARBA" id="ARBA00007532"/>
    </source>
</evidence>
<dbReference type="PROSITE" id="PS00189">
    <property type="entry name" value="LIPOYL"/>
    <property type="match status" value="1"/>
</dbReference>
<feature type="domain" description="Lipoyl-binding" evidence="13">
    <location>
        <begin position="3"/>
        <end position="77"/>
    </location>
</feature>
<evidence type="ECO:0000256" key="3">
    <source>
        <dbReference type="ARBA" id="ARBA00012608"/>
    </source>
</evidence>
<dbReference type="PROSITE" id="PS50968">
    <property type="entry name" value="BIOTINYL_LIPOYL"/>
    <property type="match status" value="1"/>
</dbReference>
<dbReference type="CDD" id="cd06849">
    <property type="entry name" value="lipoyl_domain"/>
    <property type="match status" value="1"/>
</dbReference>